<proteinExistence type="inferred from homology"/>
<dbReference type="GO" id="GO:0005829">
    <property type="term" value="C:cytosol"/>
    <property type="evidence" value="ECO:0007669"/>
    <property type="project" value="TreeGrafter"/>
</dbReference>
<name>A0A1X2GJB7_9FUNG</name>
<dbReference type="InterPro" id="IPR000717">
    <property type="entry name" value="PCI_dom"/>
</dbReference>
<evidence type="ECO:0000256" key="6">
    <source>
        <dbReference type="ARBA" id="ARBA00022790"/>
    </source>
</evidence>
<dbReference type="GO" id="GO:0008180">
    <property type="term" value="C:COP9 signalosome"/>
    <property type="evidence" value="ECO:0007669"/>
    <property type="project" value="UniProtKB-KW"/>
</dbReference>
<keyword evidence="10" id="KW-1185">Reference proteome</keyword>
<keyword evidence="5" id="KW-0963">Cytoplasm</keyword>
<dbReference type="AlphaFoldDB" id="A0A1X2GJB7"/>
<comment type="similarity">
    <text evidence="3">Belongs to the CSN4 family.</text>
</comment>
<protein>
    <recommendedName>
        <fullName evidence="4">COP9 signalosome complex subunit 4</fullName>
    </recommendedName>
</protein>
<dbReference type="InterPro" id="IPR054559">
    <property type="entry name" value="PSMD12-CSN4-like_N"/>
</dbReference>
<feature type="domain" description="PCI" evidence="8">
    <location>
        <begin position="211"/>
        <end position="374"/>
    </location>
</feature>
<evidence type="ECO:0000256" key="2">
    <source>
        <dbReference type="ARBA" id="ARBA00004496"/>
    </source>
</evidence>
<comment type="caution">
    <text evidence="9">The sequence shown here is derived from an EMBL/GenBank/DDBJ whole genome shotgun (WGS) entry which is preliminary data.</text>
</comment>
<dbReference type="PANTHER" id="PTHR10855">
    <property type="entry name" value="26S PROTEASOME NON-ATPASE REGULATORY SUBUNIT 12/COP9 SIGNALOSOME COMPLEX SUBUNIT 4"/>
    <property type="match status" value="1"/>
</dbReference>
<dbReference type="InterPro" id="IPR036388">
    <property type="entry name" value="WH-like_DNA-bd_sf"/>
</dbReference>
<dbReference type="InterPro" id="IPR036390">
    <property type="entry name" value="WH_DNA-bd_sf"/>
</dbReference>
<dbReference type="InterPro" id="IPR040134">
    <property type="entry name" value="PSMD12/CSN4"/>
</dbReference>
<dbReference type="SMART" id="SM00088">
    <property type="entry name" value="PINT"/>
    <property type="match status" value="1"/>
</dbReference>
<dbReference type="Proteomes" id="UP000242146">
    <property type="component" value="Unassembled WGS sequence"/>
</dbReference>
<dbReference type="Gene3D" id="1.10.10.10">
    <property type="entry name" value="Winged helix-like DNA-binding domain superfamily/Winged helix DNA-binding domain"/>
    <property type="match status" value="1"/>
</dbReference>
<evidence type="ECO:0000313" key="9">
    <source>
        <dbReference type="EMBL" id="ORX55109.1"/>
    </source>
</evidence>
<evidence type="ECO:0000256" key="7">
    <source>
        <dbReference type="ARBA" id="ARBA00023242"/>
    </source>
</evidence>
<evidence type="ECO:0000259" key="8">
    <source>
        <dbReference type="PROSITE" id="PS50250"/>
    </source>
</evidence>
<dbReference type="PANTHER" id="PTHR10855:SF2">
    <property type="entry name" value="COP9 SIGNALOSOME COMPLEX SUBUNIT 4"/>
    <property type="match status" value="1"/>
</dbReference>
<keyword evidence="7" id="KW-0539">Nucleus</keyword>
<dbReference type="PROSITE" id="PS50250">
    <property type="entry name" value="PCI"/>
    <property type="match status" value="1"/>
</dbReference>
<organism evidence="9 10">
    <name type="scientific">Hesseltinella vesiculosa</name>
    <dbReference type="NCBI Taxonomy" id="101127"/>
    <lineage>
        <taxon>Eukaryota</taxon>
        <taxon>Fungi</taxon>
        <taxon>Fungi incertae sedis</taxon>
        <taxon>Mucoromycota</taxon>
        <taxon>Mucoromycotina</taxon>
        <taxon>Mucoromycetes</taxon>
        <taxon>Mucorales</taxon>
        <taxon>Cunninghamellaceae</taxon>
        <taxon>Hesseltinella</taxon>
    </lineage>
</organism>
<dbReference type="EMBL" id="MCGT01000012">
    <property type="protein sequence ID" value="ORX55109.1"/>
    <property type="molecule type" value="Genomic_DNA"/>
</dbReference>
<dbReference type="Pfam" id="PF01399">
    <property type="entry name" value="PCI"/>
    <property type="match status" value="1"/>
</dbReference>
<evidence type="ECO:0000256" key="5">
    <source>
        <dbReference type="ARBA" id="ARBA00022490"/>
    </source>
</evidence>
<reference evidence="9 10" key="1">
    <citation type="submission" date="2016-07" db="EMBL/GenBank/DDBJ databases">
        <title>Pervasive Adenine N6-methylation of Active Genes in Fungi.</title>
        <authorList>
            <consortium name="DOE Joint Genome Institute"/>
            <person name="Mondo S.J."/>
            <person name="Dannebaum R.O."/>
            <person name="Kuo R.C."/>
            <person name="Labutti K."/>
            <person name="Haridas S."/>
            <person name="Kuo A."/>
            <person name="Salamov A."/>
            <person name="Ahrendt S.R."/>
            <person name="Lipzen A."/>
            <person name="Sullivan W."/>
            <person name="Andreopoulos W.B."/>
            <person name="Clum A."/>
            <person name="Lindquist E."/>
            <person name="Daum C."/>
            <person name="Ramamoorthy G.K."/>
            <person name="Gryganskyi A."/>
            <person name="Culley D."/>
            <person name="Magnuson J.K."/>
            <person name="James T.Y."/>
            <person name="O'Malley M.A."/>
            <person name="Stajich J.E."/>
            <person name="Spatafora J.W."/>
            <person name="Visel A."/>
            <person name="Grigoriev I.V."/>
        </authorList>
    </citation>
    <scope>NUCLEOTIDE SEQUENCE [LARGE SCALE GENOMIC DNA]</scope>
    <source>
        <strain evidence="9 10">NRRL 3301</strain>
    </source>
</reference>
<evidence type="ECO:0000313" key="10">
    <source>
        <dbReference type="Proteomes" id="UP000242146"/>
    </source>
</evidence>
<dbReference type="STRING" id="101127.A0A1X2GJB7"/>
<comment type="subcellular location">
    <subcellularLocation>
        <location evidence="2">Cytoplasm</location>
    </subcellularLocation>
    <subcellularLocation>
        <location evidence="1">Nucleus</location>
    </subcellularLocation>
</comment>
<gene>
    <name evidence="9" type="ORF">DM01DRAFT_1335407</name>
</gene>
<dbReference type="SUPFAM" id="SSF46785">
    <property type="entry name" value="Winged helix' DNA-binding domain"/>
    <property type="match status" value="1"/>
</dbReference>
<evidence type="ECO:0000256" key="1">
    <source>
        <dbReference type="ARBA" id="ARBA00004123"/>
    </source>
</evidence>
<accession>A0A1X2GJB7</accession>
<evidence type="ECO:0000256" key="4">
    <source>
        <dbReference type="ARBA" id="ARBA00014881"/>
    </source>
</evidence>
<evidence type="ECO:0000256" key="3">
    <source>
        <dbReference type="ARBA" id="ARBA00010417"/>
    </source>
</evidence>
<dbReference type="Pfam" id="PF22241">
    <property type="entry name" value="PSMD12-CSN4_N"/>
    <property type="match status" value="1"/>
</dbReference>
<keyword evidence="6" id="KW-0736">Signalosome</keyword>
<dbReference type="OrthoDB" id="295656at2759"/>
<sequence>MDLSTEITRCITIPQQQDKFDAFHQVLELILTSGDGNGPMQRLTTSQMMYLQQYVDAILDEQVGRVNARQFLMEFVQLFDTRILQPDSQKQLLMYAINQAQPRVVSFEEPLSLLREKLATIYEQEEEFAEAAKVLQGIALDSGHRTISDEYKLQIYIRIVRLLLEEDDAVPAETYLNRAGLLIPNSQDLLLQMTFKLSQARVLDAKRRFLEACSKYHELSYVSQLDEDERLQCLSAAVQCAVLAGAGPQRSRTLATLYKDERTHQLSSFAILEKTYLERVIRPEERSEFATTLKPHHLAQLADRTTVFDRAMIEHNLLAASKLYNNITFQELAALLNVSSEQAESTAAHMITDRRLLGNIDQVDQLITFASVSHANPSLTNATALAAQPASQPHTYHVEESMKAIMDWDGAIQSMCHDLDSIISQIQEKYPDYAATLS</sequence>